<gene>
    <name evidence="1" type="ORF">R3P38DRAFT_1266390</name>
</gene>
<accession>A0AAW0B075</accession>
<protein>
    <submittedName>
        <fullName evidence="1">Uncharacterized protein</fullName>
    </submittedName>
</protein>
<evidence type="ECO:0000313" key="1">
    <source>
        <dbReference type="EMBL" id="KAK7019326.1"/>
    </source>
</evidence>
<dbReference type="Proteomes" id="UP001362999">
    <property type="component" value="Unassembled WGS sequence"/>
</dbReference>
<dbReference type="EMBL" id="JAWWNJ010000044">
    <property type="protein sequence ID" value="KAK7019326.1"/>
    <property type="molecule type" value="Genomic_DNA"/>
</dbReference>
<comment type="caution">
    <text evidence="1">The sequence shown here is derived from an EMBL/GenBank/DDBJ whole genome shotgun (WGS) entry which is preliminary data.</text>
</comment>
<sequence length="217" mass="24223">MQLAFHPPKVDIVLMPAVRELLDQEGDAALDPVQVVHSLRPVMPGLLQERKEKILVQIRKQAGQVFGMDTQSVDFLSLAIAFVSCPRNCGAVDHIQALLEHDCSPYYHWSDLNATSYSTGEDERTQDKDPYQVVARNACCSRPFRLRSIDFDSHLSVGKAVLEAFGRDWRTTTITDMRKEQRLIVCQLCGTKSTTEGDKLSKVAFPLGSMKWSAAVG</sequence>
<proteinExistence type="predicted"/>
<organism evidence="1 2">
    <name type="scientific">Favolaschia claudopus</name>
    <dbReference type="NCBI Taxonomy" id="2862362"/>
    <lineage>
        <taxon>Eukaryota</taxon>
        <taxon>Fungi</taxon>
        <taxon>Dikarya</taxon>
        <taxon>Basidiomycota</taxon>
        <taxon>Agaricomycotina</taxon>
        <taxon>Agaricomycetes</taxon>
        <taxon>Agaricomycetidae</taxon>
        <taxon>Agaricales</taxon>
        <taxon>Marasmiineae</taxon>
        <taxon>Mycenaceae</taxon>
        <taxon>Favolaschia</taxon>
    </lineage>
</organism>
<evidence type="ECO:0000313" key="2">
    <source>
        <dbReference type="Proteomes" id="UP001362999"/>
    </source>
</evidence>
<keyword evidence="2" id="KW-1185">Reference proteome</keyword>
<name>A0AAW0B075_9AGAR</name>
<reference evidence="1 2" key="1">
    <citation type="journal article" date="2024" name="J Genomics">
        <title>Draft genome sequencing and assembly of Favolaschia claudopus CIRM-BRFM 2984 isolated from oak limbs.</title>
        <authorList>
            <person name="Navarro D."/>
            <person name="Drula E."/>
            <person name="Chaduli D."/>
            <person name="Cazenave R."/>
            <person name="Ahrendt S."/>
            <person name="Wang J."/>
            <person name="Lipzen A."/>
            <person name="Daum C."/>
            <person name="Barry K."/>
            <person name="Grigoriev I.V."/>
            <person name="Favel A."/>
            <person name="Rosso M.N."/>
            <person name="Martin F."/>
        </authorList>
    </citation>
    <scope>NUCLEOTIDE SEQUENCE [LARGE SCALE GENOMIC DNA]</scope>
    <source>
        <strain evidence="1 2">CIRM-BRFM 2984</strain>
    </source>
</reference>
<dbReference type="AlphaFoldDB" id="A0AAW0B075"/>